<feature type="transmembrane region" description="Helical" evidence="7">
    <location>
        <begin position="254"/>
        <end position="276"/>
    </location>
</feature>
<keyword evidence="3 7" id="KW-0812">Transmembrane</keyword>
<reference evidence="8" key="1">
    <citation type="submission" date="2021-03" db="EMBL/GenBank/DDBJ databases">
        <title>novel species isolated from a fishpond in China.</title>
        <authorList>
            <person name="Lu H."/>
            <person name="Cai Z."/>
        </authorList>
    </citation>
    <scope>NUCLEOTIDE SEQUENCE</scope>
    <source>
        <strain evidence="8">JCM 30855</strain>
    </source>
</reference>
<dbReference type="Pfam" id="PF03631">
    <property type="entry name" value="Virul_fac_BrkB"/>
    <property type="match status" value="1"/>
</dbReference>
<evidence type="ECO:0000256" key="3">
    <source>
        <dbReference type="ARBA" id="ARBA00022692"/>
    </source>
</evidence>
<keyword evidence="4 7" id="KW-1133">Transmembrane helix</keyword>
<feature type="transmembrane region" description="Helical" evidence="7">
    <location>
        <begin position="95"/>
        <end position="116"/>
    </location>
</feature>
<comment type="caution">
    <text evidence="8">The sequence shown here is derived from an EMBL/GenBank/DDBJ whole genome shotgun (WGS) entry which is preliminary data.</text>
</comment>
<evidence type="ECO:0000256" key="5">
    <source>
        <dbReference type="ARBA" id="ARBA00023136"/>
    </source>
</evidence>
<dbReference type="Proteomes" id="UP000664654">
    <property type="component" value="Unassembled WGS sequence"/>
</dbReference>
<evidence type="ECO:0000256" key="1">
    <source>
        <dbReference type="ARBA" id="ARBA00004651"/>
    </source>
</evidence>
<feature type="region of interest" description="Disordered" evidence="6">
    <location>
        <begin position="285"/>
        <end position="314"/>
    </location>
</feature>
<dbReference type="AlphaFoldDB" id="A0A939DMN0"/>
<accession>A0A939DMN0</accession>
<dbReference type="PANTHER" id="PTHR30213">
    <property type="entry name" value="INNER MEMBRANE PROTEIN YHJD"/>
    <property type="match status" value="1"/>
</dbReference>
<keyword evidence="9" id="KW-1185">Reference proteome</keyword>
<organism evidence="8 9">
    <name type="scientific">Bowmanella dokdonensis</name>
    <dbReference type="NCBI Taxonomy" id="751969"/>
    <lineage>
        <taxon>Bacteria</taxon>
        <taxon>Pseudomonadati</taxon>
        <taxon>Pseudomonadota</taxon>
        <taxon>Gammaproteobacteria</taxon>
        <taxon>Alteromonadales</taxon>
        <taxon>Alteromonadaceae</taxon>
        <taxon>Bowmanella</taxon>
    </lineage>
</organism>
<evidence type="ECO:0000256" key="2">
    <source>
        <dbReference type="ARBA" id="ARBA00022475"/>
    </source>
</evidence>
<dbReference type="InterPro" id="IPR017039">
    <property type="entry name" value="Virul_fac_BrkB"/>
</dbReference>
<dbReference type="PANTHER" id="PTHR30213:SF0">
    <property type="entry name" value="UPF0761 MEMBRANE PROTEIN YIHY"/>
    <property type="match status" value="1"/>
</dbReference>
<dbReference type="NCBIfam" id="TIGR00765">
    <property type="entry name" value="yihY_not_rbn"/>
    <property type="match status" value="1"/>
</dbReference>
<evidence type="ECO:0000256" key="7">
    <source>
        <dbReference type="SAM" id="Phobius"/>
    </source>
</evidence>
<dbReference type="RefSeq" id="WP_206573149.1">
    <property type="nucleotide sequence ID" value="NZ_JAFKCV010000003.1"/>
</dbReference>
<protein>
    <submittedName>
        <fullName evidence="8">YihY/virulence factor BrkB family protein</fullName>
    </submittedName>
</protein>
<comment type="subcellular location">
    <subcellularLocation>
        <location evidence="1">Cell membrane</location>
        <topology evidence="1">Multi-pass membrane protein</topology>
    </subcellularLocation>
</comment>
<evidence type="ECO:0000313" key="8">
    <source>
        <dbReference type="EMBL" id="MBN7825042.1"/>
    </source>
</evidence>
<feature type="transmembrane region" description="Helical" evidence="7">
    <location>
        <begin position="149"/>
        <end position="169"/>
    </location>
</feature>
<dbReference type="EMBL" id="JAFKCV010000003">
    <property type="protein sequence ID" value="MBN7825042.1"/>
    <property type="molecule type" value="Genomic_DNA"/>
</dbReference>
<sequence length="314" mass="34631">MNKGHKASHPGQIPLAGWWAISRRIFRKMADDRLPLIAAGVAFYFLLALFPLLAAFISLYGLLVDSQQLTQHLDAMVGILPYDSRQLLLEHAGRLVGSSQATLSMGALLSLLFALWSGSRGAQALMSASNITYGEAEDRGWLKGLLMRLALTLGAVVFLVISLSLITWLPLLLESIGLGRIGEQLFSGLTWPFLALIFSLGLSLMYRYAPYRRRAKWRWITPGSAIATLLWLMASAAFSLYVSEFSRYNETYGSLGGIVILLMWLYLSAYIILFGAEFNAATEHQTNQDSTKGPDKPMGERGAYVADTLPDKDS</sequence>
<feature type="transmembrane region" description="Helical" evidence="7">
    <location>
        <begin position="189"/>
        <end position="208"/>
    </location>
</feature>
<evidence type="ECO:0000256" key="4">
    <source>
        <dbReference type="ARBA" id="ARBA00022989"/>
    </source>
</evidence>
<gene>
    <name evidence="8" type="ORF">J0A66_07385</name>
</gene>
<feature type="transmembrane region" description="Helical" evidence="7">
    <location>
        <begin position="220"/>
        <end position="242"/>
    </location>
</feature>
<feature type="transmembrane region" description="Helical" evidence="7">
    <location>
        <begin position="34"/>
        <end position="63"/>
    </location>
</feature>
<dbReference type="PIRSF" id="PIRSF035875">
    <property type="entry name" value="RNase_BN"/>
    <property type="match status" value="1"/>
</dbReference>
<evidence type="ECO:0000313" key="9">
    <source>
        <dbReference type="Proteomes" id="UP000664654"/>
    </source>
</evidence>
<keyword evidence="5 7" id="KW-0472">Membrane</keyword>
<keyword evidence="2" id="KW-1003">Cell membrane</keyword>
<proteinExistence type="predicted"/>
<evidence type="ECO:0000256" key="6">
    <source>
        <dbReference type="SAM" id="MobiDB-lite"/>
    </source>
</evidence>
<dbReference type="GO" id="GO:0005886">
    <property type="term" value="C:plasma membrane"/>
    <property type="evidence" value="ECO:0007669"/>
    <property type="project" value="UniProtKB-SubCell"/>
</dbReference>
<name>A0A939DMN0_9ALTE</name>